<dbReference type="Pfam" id="PF02632">
    <property type="entry name" value="BioY"/>
    <property type="match status" value="1"/>
</dbReference>
<evidence type="ECO:0000256" key="8">
    <source>
        <dbReference type="PIRNR" id="PIRNR016661"/>
    </source>
</evidence>
<feature type="transmembrane region" description="Helical" evidence="9">
    <location>
        <begin position="186"/>
        <end position="213"/>
    </location>
</feature>
<evidence type="ECO:0000256" key="2">
    <source>
        <dbReference type="ARBA" id="ARBA00010692"/>
    </source>
</evidence>
<comment type="subcellular location">
    <subcellularLocation>
        <location evidence="1 8">Cell membrane</location>
        <topology evidence="1 8">Multi-pass membrane protein</topology>
    </subcellularLocation>
</comment>
<dbReference type="PIRSF" id="PIRSF016661">
    <property type="entry name" value="BioY"/>
    <property type="match status" value="1"/>
</dbReference>
<dbReference type="PANTHER" id="PTHR34295:SF4">
    <property type="entry name" value="BIOTIN TRANSPORTER BIOY-RELATED"/>
    <property type="match status" value="1"/>
</dbReference>
<sequence length="218" mass="22265">METTDVNTKAAAATPSRTRSVAFVGLTIAIMAVLAWITIPLGPVPFTLQMFAVTFAIVVLTPTQAMASIAGYLLLGAVGLPVFSGMRGGFGVLAGPTGGFLWGYLIGVAAAVVLLHLVRTRTGWDAGRRERALDPAAAAAQTPAQRVGRFLRASGVEVLAGVLFTAIAYACGCVQYAAVAGVSLEAAFLVACAPFIVVDACKIVAAVACAQAVRAAVR</sequence>
<keyword evidence="4 8" id="KW-1003">Cell membrane</keyword>
<evidence type="ECO:0000256" key="6">
    <source>
        <dbReference type="ARBA" id="ARBA00022989"/>
    </source>
</evidence>
<proteinExistence type="inferred from homology"/>
<evidence type="ECO:0000256" key="4">
    <source>
        <dbReference type="ARBA" id="ARBA00022475"/>
    </source>
</evidence>
<keyword evidence="11" id="KW-1185">Reference proteome</keyword>
<keyword evidence="7 8" id="KW-0472">Membrane</keyword>
<keyword evidence="6 9" id="KW-1133">Transmembrane helix</keyword>
<feature type="transmembrane region" description="Helical" evidence="9">
    <location>
        <begin position="20"/>
        <end position="39"/>
    </location>
</feature>
<feature type="transmembrane region" description="Helical" evidence="9">
    <location>
        <begin position="51"/>
        <end position="80"/>
    </location>
</feature>
<evidence type="ECO:0000256" key="7">
    <source>
        <dbReference type="ARBA" id="ARBA00023136"/>
    </source>
</evidence>
<accession>A0ABS9WEG5</accession>
<dbReference type="PANTHER" id="PTHR34295">
    <property type="entry name" value="BIOTIN TRANSPORTER BIOY"/>
    <property type="match status" value="1"/>
</dbReference>
<protein>
    <recommendedName>
        <fullName evidence="8">Biotin transporter</fullName>
    </recommendedName>
</protein>
<evidence type="ECO:0000256" key="9">
    <source>
        <dbReference type="SAM" id="Phobius"/>
    </source>
</evidence>
<dbReference type="RefSeq" id="WP_242163249.1">
    <property type="nucleotide sequence ID" value="NZ_JAJMLW010000001.1"/>
</dbReference>
<comment type="caution">
    <text evidence="10">The sequence shown here is derived from an EMBL/GenBank/DDBJ whole genome shotgun (WGS) entry which is preliminary data.</text>
</comment>
<evidence type="ECO:0000256" key="1">
    <source>
        <dbReference type="ARBA" id="ARBA00004651"/>
    </source>
</evidence>
<feature type="transmembrane region" description="Helical" evidence="9">
    <location>
        <begin position="100"/>
        <end position="118"/>
    </location>
</feature>
<comment type="similarity">
    <text evidence="2 8">Belongs to the BioY family.</text>
</comment>
<gene>
    <name evidence="10" type="ORF">LPT13_02710</name>
</gene>
<organism evidence="10 11">
    <name type="scientific">Adlercreutzia faecimuris</name>
    <dbReference type="NCBI Taxonomy" id="2897341"/>
    <lineage>
        <taxon>Bacteria</taxon>
        <taxon>Bacillati</taxon>
        <taxon>Actinomycetota</taxon>
        <taxon>Coriobacteriia</taxon>
        <taxon>Eggerthellales</taxon>
        <taxon>Eggerthellaceae</taxon>
        <taxon>Adlercreutzia</taxon>
    </lineage>
</organism>
<reference evidence="10" key="1">
    <citation type="submission" date="2021-11" db="EMBL/GenBank/DDBJ databases">
        <title>A Novel Adlercreutzia Species, isolated from a Allomyrina dichotoma larva feces.</title>
        <authorList>
            <person name="Suh M.K."/>
        </authorList>
    </citation>
    <scope>NUCLEOTIDE SEQUENCE</scope>
    <source>
        <strain evidence="10">JBNU-10</strain>
    </source>
</reference>
<dbReference type="EMBL" id="JAJMLW010000001">
    <property type="protein sequence ID" value="MCI2241264.1"/>
    <property type="molecule type" value="Genomic_DNA"/>
</dbReference>
<evidence type="ECO:0000313" key="10">
    <source>
        <dbReference type="EMBL" id="MCI2241264.1"/>
    </source>
</evidence>
<evidence type="ECO:0000256" key="5">
    <source>
        <dbReference type="ARBA" id="ARBA00022692"/>
    </source>
</evidence>
<dbReference type="Gene3D" id="1.10.1760.20">
    <property type="match status" value="1"/>
</dbReference>
<evidence type="ECO:0000256" key="3">
    <source>
        <dbReference type="ARBA" id="ARBA00022448"/>
    </source>
</evidence>
<feature type="transmembrane region" description="Helical" evidence="9">
    <location>
        <begin position="158"/>
        <end position="180"/>
    </location>
</feature>
<dbReference type="Proteomes" id="UP001430755">
    <property type="component" value="Unassembled WGS sequence"/>
</dbReference>
<keyword evidence="5 9" id="KW-0812">Transmembrane</keyword>
<evidence type="ECO:0000313" key="11">
    <source>
        <dbReference type="Proteomes" id="UP001430755"/>
    </source>
</evidence>
<dbReference type="InterPro" id="IPR003784">
    <property type="entry name" value="BioY"/>
</dbReference>
<name>A0ABS9WEG5_9ACTN</name>
<keyword evidence="3 8" id="KW-0813">Transport</keyword>